<dbReference type="EMBL" id="AWWV01011490">
    <property type="protein sequence ID" value="OMO72062.1"/>
    <property type="molecule type" value="Genomic_DNA"/>
</dbReference>
<evidence type="ECO:0000256" key="1">
    <source>
        <dbReference type="SAM" id="MobiDB-lite"/>
    </source>
</evidence>
<proteinExistence type="predicted"/>
<reference evidence="3 4" key="1">
    <citation type="submission" date="2013-09" db="EMBL/GenBank/DDBJ databases">
        <title>Corchorus capsularis genome sequencing.</title>
        <authorList>
            <person name="Alam M."/>
            <person name="Haque M.S."/>
            <person name="Islam M.S."/>
            <person name="Emdad E.M."/>
            <person name="Islam M.M."/>
            <person name="Ahmed B."/>
            <person name="Halim A."/>
            <person name="Hossen Q.M.M."/>
            <person name="Hossain M.Z."/>
            <person name="Ahmed R."/>
            <person name="Khan M.M."/>
            <person name="Islam R."/>
            <person name="Rashid M.M."/>
            <person name="Khan S.A."/>
            <person name="Rahman M.S."/>
            <person name="Alam M."/>
        </authorList>
    </citation>
    <scope>NUCLEOTIDE SEQUENCE [LARGE SCALE GENOMIC DNA]</scope>
    <source>
        <strain evidence="4">cv. CVL-1</strain>
        <tissue evidence="3">Whole seedling</tissue>
    </source>
</reference>
<feature type="signal peptide" evidence="2">
    <location>
        <begin position="1"/>
        <end position="24"/>
    </location>
</feature>
<evidence type="ECO:0000313" key="3">
    <source>
        <dbReference type="EMBL" id="OMO72062.1"/>
    </source>
</evidence>
<comment type="caution">
    <text evidence="3">The sequence shown here is derived from an EMBL/GenBank/DDBJ whole genome shotgun (WGS) entry which is preliminary data.</text>
</comment>
<accession>A0A1R3HP58</accession>
<name>A0A1R3HP58_COCAP</name>
<dbReference type="AlphaFoldDB" id="A0A1R3HP58"/>
<gene>
    <name evidence="3" type="ORF">CCACVL1_17971</name>
</gene>
<protein>
    <recommendedName>
        <fullName evidence="5">Transmembrane protein</fullName>
    </recommendedName>
</protein>
<evidence type="ECO:0000256" key="2">
    <source>
        <dbReference type="SAM" id="SignalP"/>
    </source>
</evidence>
<keyword evidence="4" id="KW-1185">Reference proteome</keyword>
<evidence type="ECO:0008006" key="5">
    <source>
        <dbReference type="Google" id="ProtNLM"/>
    </source>
</evidence>
<dbReference type="Proteomes" id="UP000188268">
    <property type="component" value="Unassembled WGS sequence"/>
</dbReference>
<organism evidence="3 4">
    <name type="scientific">Corchorus capsularis</name>
    <name type="common">Jute</name>
    <dbReference type="NCBI Taxonomy" id="210143"/>
    <lineage>
        <taxon>Eukaryota</taxon>
        <taxon>Viridiplantae</taxon>
        <taxon>Streptophyta</taxon>
        <taxon>Embryophyta</taxon>
        <taxon>Tracheophyta</taxon>
        <taxon>Spermatophyta</taxon>
        <taxon>Magnoliopsida</taxon>
        <taxon>eudicotyledons</taxon>
        <taxon>Gunneridae</taxon>
        <taxon>Pentapetalae</taxon>
        <taxon>rosids</taxon>
        <taxon>malvids</taxon>
        <taxon>Malvales</taxon>
        <taxon>Malvaceae</taxon>
        <taxon>Grewioideae</taxon>
        <taxon>Apeibeae</taxon>
        <taxon>Corchorus</taxon>
    </lineage>
</organism>
<sequence length="106" mass="11968">MDITPCLLLFLLLIHGLVLQTSYAIASRKLPIMAEARDIHYMDTMESKSIKLLAQMKVDFRKNKGKPIRGRPSSPIPNRPVHMFLPPAPPPPRVLLRRSPPPPCHS</sequence>
<feature type="region of interest" description="Disordered" evidence="1">
    <location>
        <begin position="63"/>
        <end position="106"/>
    </location>
</feature>
<dbReference type="OMA" id="RDIHYMD"/>
<feature type="chain" id="PRO_5012797167" description="Transmembrane protein" evidence="2">
    <location>
        <begin position="25"/>
        <end position="106"/>
    </location>
</feature>
<dbReference type="Gramene" id="OMO72062">
    <property type="protein sequence ID" value="OMO72062"/>
    <property type="gene ID" value="CCACVL1_17971"/>
</dbReference>
<feature type="compositionally biased region" description="Pro residues" evidence="1">
    <location>
        <begin position="86"/>
        <end position="106"/>
    </location>
</feature>
<evidence type="ECO:0000313" key="4">
    <source>
        <dbReference type="Proteomes" id="UP000188268"/>
    </source>
</evidence>
<keyword evidence="2" id="KW-0732">Signal</keyword>